<dbReference type="SUPFAM" id="SSF53850">
    <property type="entry name" value="Periplasmic binding protein-like II"/>
    <property type="match status" value="1"/>
</dbReference>
<dbReference type="STRING" id="366522.GCA_001548055_01546"/>
<evidence type="ECO:0000313" key="4">
    <source>
        <dbReference type="Proteomes" id="UP000231638"/>
    </source>
</evidence>
<dbReference type="CDD" id="cd00995">
    <property type="entry name" value="PBP2_NikA_DppA_OppA_like"/>
    <property type="match status" value="1"/>
</dbReference>
<dbReference type="Proteomes" id="UP000231638">
    <property type="component" value="Unassembled WGS sequence"/>
</dbReference>
<name>A0A2D3W3W4_9BACT</name>
<dbReference type="GO" id="GO:0015833">
    <property type="term" value="P:peptide transport"/>
    <property type="evidence" value="ECO:0007669"/>
    <property type="project" value="TreeGrafter"/>
</dbReference>
<evidence type="ECO:0000259" key="2">
    <source>
        <dbReference type="Pfam" id="PF00496"/>
    </source>
</evidence>
<protein>
    <submittedName>
        <fullName evidence="3">ABC transporter substrate-binding protein</fullName>
    </submittedName>
</protein>
<proteinExistence type="predicted"/>
<organism evidence="3 4">
    <name type="scientific">Sulfurospirillum cavolei</name>
    <dbReference type="NCBI Taxonomy" id="366522"/>
    <lineage>
        <taxon>Bacteria</taxon>
        <taxon>Pseudomonadati</taxon>
        <taxon>Campylobacterota</taxon>
        <taxon>Epsilonproteobacteria</taxon>
        <taxon>Campylobacterales</taxon>
        <taxon>Sulfurospirillaceae</taxon>
        <taxon>Sulfurospirillum</taxon>
    </lineage>
</organism>
<dbReference type="PROSITE" id="PS01040">
    <property type="entry name" value="SBP_BACTERIAL_5"/>
    <property type="match status" value="1"/>
</dbReference>
<dbReference type="GO" id="GO:0030288">
    <property type="term" value="C:outer membrane-bounded periplasmic space"/>
    <property type="evidence" value="ECO:0007669"/>
    <property type="project" value="UniProtKB-ARBA"/>
</dbReference>
<comment type="caution">
    <text evidence="3">The sequence shown here is derived from an EMBL/GenBank/DDBJ whole genome shotgun (WGS) entry which is preliminary data.</text>
</comment>
<dbReference type="AlphaFoldDB" id="A0A2D3W3W4"/>
<dbReference type="GO" id="GO:1904680">
    <property type="term" value="F:peptide transmembrane transporter activity"/>
    <property type="evidence" value="ECO:0007669"/>
    <property type="project" value="TreeGrafter"/>
</dbReference>
<dbReference type="Gene3D" id="3.10.105.10">
    <property type="entry name" value="Dipeptide-binding Protein, Domain 3"/>
    <property type="match status" value="1"/>
</dbReference>
<reference evidence="3 4" key="1">
    <citation type="journal article" date="2017" name="Front. Microbiol.">
        <title>Comparative Genomic Analysis of the Class Epsilonproteobacteria and Proposed Reclassification to Epsilonbacteraeota (phyl. nov.).</title>
        <authorList>
            <person name="Waite D.W."/>
            <person name="Vanwonterghem I."/>
            <person name="Rinke C."/>
            <person name="Parks D.H."/>
            <person name="Zhang Y."/>
            <person name="Takai K."/>
            <person name="Sievert S.M."/>
            <person name="Simon J."/>
            <person name="Campbell B.J."/>
            <person name="Hanson T.E."/>
            <person name="Woyke T."/>
            <person name="Klotz M.G."/>
            <person name="Hugenholtz P."/>
        </authorList>
    </citation>
    <scope>NUCLEOTIDE SEQUENCE [LARGE SCALE GENOMIC DNA]</scope>
    <source>
        <strain evidence="3">UBA11420</strain>
    </source>
</reference>
<dbReference type="InterPro" id="IPR000914">
    <property type="entry name" value="SBP_5_dom"/>
</dbReference>
<accession>A0A2D3W3W4</accession>
<evidence type="ECO:0000256" key="1">
    <source>
        <dbReference type="SAM" id="SignalP"/>
    </source>
</evidence>
<dbReference type="PANTHER" id="PTHR30290">
    <property type="entry name" value="PERIPLASMIC BINDING COMPONENT OF ABC TRANSPORTER"/>
    <property type="match status" value="1"/>
</dbReference>
<dbReference type="Pfam" id="PF00496">
    <property type="entry name" value="SBP_bac_5"/>
    <property type="match status" value="1"/>
</dbReference>
<evidence type="ECO:0000313" key="3">
    <source>
        <dbReference type="EMBL" id="DAB36082.1"/>
    </source>
</evidence>
<sequence length="550" mass="63775">MNKMLAKSLICFALGLIPFYMYAAESTYETDDAAKISLAHRDPNSQLHVYIPSLPYAYIMRLINGTLVRLDDSTRGWEYFIAYKHEKRDDLTYDFWLRDDVKFQDGTPLNADAVVENFNHFLQGAFTYTDIHRKLKSVEKLDAYRIRIHLNAPYGMLFHDLARINFYTQEYYRHHQWSKSITAENTALVGPFGAGPYILTQGYATGLAQSDTVVLKANPYYFEKSQPYIQTLTIHTRMPIDRVIDALSNKEGQIDIAFIPLNKKTEIVNSKYAKLYTLPSTTTLSFHMNLMNPQTPLHDLRIRQALNEALNQENLVKFAYKGEGVPSPFPISANMYAAKALSNAYMSHPPARMSDEEIARILNGVHLKVVTQDRFVSICKGIEYQLKRFGVTLSYDITSDEKYVFKQLLTNREHRYDWDLLLWGNEDWYGHPWSSLFTLYTPNQWCAIDKDDTLDAYMRTLFTLENSDSRFLPLMDTILKHVYEKAYMLSIPSPNMVVGINKEVDFTPSSVAIMRLWEAKLTPYHWSIRSSPLPQERLRYRLPTKVLPDE</sequence>
<dbReference type="InterPro" id="IPR023765">
    <property type="entry name" value="SBP_5_CS"/>
</dbReference>
<keyword evidence="1" id="KW-0732">Signal</keyword>
<dbReference type="EMBL" id="DLUG01000178">
    <property type="protein sequence ID" value="DAB36082.1"/>
    <property type="molecule type" value="Genomic_DNA"/>
</dbReference>
<dbReference type="GO" id="GO:0043190">
    <property type="term" value="C:ATP-binding cassette (ABC) transporter complex"/>
    <property type="evidence" value="ECO:0007669"/>
    <property type="project" value="InterPro"/>
</dbReference>
<feature type="signal peptide" evidence="1">
    <location>
        <begin position="1"/>
        <end position="23"/>
    </location>
</feature>
<gene>
    <name evidence="3" type="ORF">CFH80_06720</name>
</gene>
<dbReference type="InterPro" id="IPR039424">
    <property type="entry name" value="SBP_5"/>
</dbReference>
<feature type="domain" description="Solute-binding protein family 5" evidence="2">
    <location>
        <begin position="86"/>
        <end position="444"/>
    </location>
</feature>
<feature type="chain" id="PRO_5013817318" evidence="1">
    <location>
        <begin position="24"/>
        <end position="550"/>
    </location>
</feature>
<dbReference type="Gene3D" id="3.40.190.10">
    <property type="entry name" value="Periplasmic binding protein-like II"/>
    <property type="match status" value="1"/>
</dbReference>